<dbReference type="EMBL" id="JH717848">
    <property type="protein sequence ID" value="EWY83027.1"/>
    <property type="molecule type" value="Genomic_DNA"/>
</dbReference>
<dbReference type="AlphaFoldDB" id="W9HL75"/>
<organism evidence="1 2">
    <name type="scientific">Fusarium oxysporum NRRL 32931</name>
    <dbReference type="NCBI Taxonomy" id="660029"/>
    <lineage>
        <taxon>Eukaryota</taxon>
        <taxon>Fungi</taxon>
        <taxon>Dikarya</taxon>
        <taxon>Ascomycota</taxon>
        <taxon>Pezizomycotina</taxon>
        <taxon>Sordariomycetes</taxon>
        <taxon>Hypocreomycetidae</taxon>
        <taxon>Hypocreales</taxon>
        <taxon>Nectriaceae</taxon>
        <taxon>Fusarium</taxon>
        <taxon>Fusarium oxysporum species complex</taxon>
    </lineage>
</organism>
<gene>
    <name evidence="1" type="ORF">FOYG_15102</name>
</gene>
<name>W9HL75_FUSOX</name>
<protein>
    <recommendedName>
        <fullName evidence="3">Transcription factor domain-containing protein</fullName>
    </recommendedName>
</protein>
<evidence type="ECO:0008006" key="3">
    <source>
        <dbReference type="Google" id="ProtNLM"/>
    </source>
</evidence>
<accession>W9HL75</accession>
<evidence type="ECO:0000313" key="2">
    <source>
        <dbReference type="Proteomes" id="UP000030753"/>
    </source>
</evidence>
<dbReference type="HOGENOM" id="CLU_026661_1_0_1"/>
<dbReference type="OrthoDB" id="39175at2759"/>
<proteinExistence type="predicted"/>
<dbReference type="CDD" id="cd12148">
    <property type="entry name" value="fungal_TF_MHR"/>
    <property type="match status" value="1"/>
</dbReference>
<sequence>MTDQLYDQCLRTVASWEPCATGTQADLNAAFFMVRVTAGRFDIDLSWSMFKRAYQFAEQTGLCRVDQDTSLDYPGPDYSVLDASRKCFWELICMDLYFHLLHNKPLLMQTHWSCARVNLPWLAESGSQEKADSVTTIRFLLDSRRTFILMKFWTLLQDAKSRPDPELLPKVEALCNEIEALYEQWSTDGLIKNLINSGGQLWTIAGLALEGHACILSMLRHTVNVTSTWEDWDSPNVETREIDIAIFPRALSTSRRMVEAVGSLLEIMPSSSTVAVTFTVFQAHVACACLAANLEGTTLPANEKNNDAVLLERVARYLDPIAAEYEEITPLSAILRVL</sequence>
<reference evidence="1 2" key="1">
    <citation type="submission" date="2011-06" db="EMBL/GenBank/DDBJ databases">
        <title>The Genome Sequence of Fusarium oxysporum FOSC 3-a.</title>
        <authorList>
            <consortium name="The Broad Institute Genome Sequencing Platform"/>
            <person name="Ma L.-J."/>
            <person name="Gale L.R."/>
            <person name="Schwartz D.C."/>
            <person name="Zhou S."/>
            <person name="Corby-Kistler H."/>
            <person name="Young S.K."/>
            <person name="Zeng Q."/>
            <person name="Gargeya S."/>
            <person name="Fitzgerald M."/>
            <person name="Haas B."/>
            <person name="Abouelleil A."/>
            <person name="Alvarado L."/>
            <person name="Arachchi H.M."/>
            <person name="Berlin A."/>
            <person name="Brown A."/>
            <person name="Chapman S.B."/>
            <person name="Chen Z."/>
            <person name="Dunbar C."/>
            <person name="Freedman E."/>
            <person name="Gearin G."/>
            <person name="Gellesch M."/>
            <person name="Goldberg J."/>
            <person name="Griggs A."/>
            <person name="Gujja S."/>
            <person name="Heiman D."/>
            <person name="Howarth C."/>
            <person name="Larson L."/>
            <person name="Lui A."/>
            <person name="MacDonald P.J.P."/>
            <person name="Mehta T."/>
            <person name="Montmayeur A."/>
            <person name="Murphy C."/>
            <person name="Neiman D."/>
            <person name="Pearson M."/>
            <person name="Priest M."/>
            <person name="Roberts A."/>
            <person name="Saif S."/>
            <person name="Shea T."/>
            <person name="Shenoy N."/>
            <person name="Sisk P."/>
            <person name="Stolte C."/>
            <person name="Sykes S."/>
            <person name="Wortman J."/>
            <person name="Nusbaum C."/>
            <person name="Birren B."/>
        </authorList>
    </citation>
    <scope>NUCLEOTIDE SEQUENCE [LARGE SCALE GENOMIC DNA]</scope>
    <source>
        <strain evidence="2">FOSC 3-a</strain>
    </source>
</reference>
<evidence type="ECO:0000313" key="1">
    <source>
        <dbReference type="EMBL" id="EWY83027.1"/>
    </source>
</evidence>
<dbReference type="Proteomes" id="UP000030753">
    <property type="component" value="Unassembled WGS sequence"/>
</dbReference>